<keyword evidence="6 8" id="KW-1133">Transmembrane helix</keyword>
<evidence type="ECO:0000259" key="9">
    <source>
        <dbReference type="Pfam" id="PF13231"/>
    </source>
</evidence>
<dbReference type="Pfam" id="PF13231">
    <property type="entry name" value="PMT_2"/>
    <property type="match status" value="1"/>
</dbReference>
<sequence length="436" mass="48999">MAMVGPDALLRGTPPEGRVHWRVLGGLVALNIMVRTVWLLYMHPPQYGDFDWYFTRAAELAEGKGYVWNGHFTAYWPIGWPLFLSLILRLTGPHITAGLVTNAVLSIVIVVLVYLVALQVFSSQRIAATAALLYTLLPSHILWNAVLGSEELFTVLLMLWLSLYLRSDRASGRQAAGWVFAAGAALGLSCIVRPIPVLFPAALFVYERWIRRRSWRTAGWRVLATAAAMGVAILPVTVRNALKMGHFILISTNGGVNLWQGTHIDGGYYWSWNFWENPLLAAHGDEVLQDEIGKQAALQYITAHPVIWLYHGLIKITDLYKDDVNAVWYTFHMVSHDGGVVWAWNLICNAGYWIFMALCALGVMGLIRVRFTGWRTLLLPFTYVVYNSLVFIAFPAWDRFRYPLMPSFALLAGCGLAWALGWLRSGLPGHLRANRQ</sequence>
<dbReference type="STRING" id="392015.SAMN05421543_11632"/>
<feature type="domain" description="Glycosyltransferase RgtA/B/C/D-like" evidence="9">
    <location>
        <begin position="77"/>
        <end position="229"/>
    </location>
</feature>
<feature type="transmembrane region" description="Helical" evidence="8">
    <location>
        <begin position="350"/>
        <end position="369"/>
    </location>
</feature>
<name>A0A1I7KI10_9BACL</name>
<keyword evidence="11" id="KW-1185">Reference proteome</keyword>
<proteinExistence type="predicted"/>
<protein>
    <submittedName>
        <fullName evidence="10">Dolichyl-phosphate-mannose-protein mannosyltransferase</fullName>
    </submittedName>
</protein>
<gene>
    <name evidence="10" type="ORF">SAMN05421543_11632</name>
</gene>
<feature type="transmembrane region" description="Helical" evidence="8">
    <location>
        <begin position="403"/>
        <end position="423"/>
    </location>
</feature>
<evidence type="ECO:0000256" key="4">
    <source>
        <dbReference type="ARBA" id="ARBA00022679"/>
    </source>
</evidence>
<feature type="transmembrane region" description="Helical" evidence="8">
    <location>
        <begin position="218"/>
        <end position="238"/>
    </location>
</feature>
<feature type="transmembrane region" description="Helical" evidence="8">
    <location>
        <begin position="141"/>
        <end position="165"/>
    </location>
</feature>
<evidence type="ECO:0000256" key="6">
    <source>
        <dbReference type="ARBA" id="ARBA00022989"/>
    </source>
</evidence>
<evidence type="ECO:0000313" key="11">
    <source>
        <dbReference type="Proteomes" id="UP000183508"/>
    </source>
</evidence>
<feature type="transmembrane region" description="Helical" evidence="8">
    <location>
        <begin position="99"/>
        <end position="121"/>
    </location>
</feature>
<evidence type="ECO:0000256" key="5">
    <source>
        <dbReference type="ARBA" id="ARBA00022692"/>
    </source>
</evidence>
<dbReference type="Proteomes" id="UP000183508">
    <property type="component" value="Unassembled WGS sequence"/>
</dbReference>
<feature type="transmembrane region" description="Helical" evidence="8">
    <location>
        <begin position="21"/>
        <end position="41"/>
    </location>
</feature>
<dbReference type="GO" id="GO:0009103">
    <property type="term" value="P:lipopolysaccharide biosynthetic process"/>
    <property type="evidence" value="ECO:0007669"/>
    <property type="project" value="UniProtKB-ARBA"/>
</dbReference>
<keyword evidence="4 10" id="KW-0808">Transferase</keyword>
<comment type="subcellular location">
    <subcellularLocation>
        <location evidence="1">Cell membrane</location>
        <topology evidence="1">Multi-pass membrane protein</topology>
    </subcellularLocation>
</comment>
<dbReference type="PANTHER" id="PTHR33908:SF11">
    <property type="entry name" value="MEMBRANE PROTEIN"/>
    <property type="match status" value="1"/>
</dbReference>
<evidence type="ECO:0000256" key="1">
    <source>
        <dbReference type="ARBA" id="ARBA00004651"/>
    </source>
</evidence>
<evidence type="ECO:0000313" key="10">
    <source>
        <dbReference type="EMBL" id="SFU97060.1"/>
    </source>
</evidence>
<dbReference type="PANTHER" id="PTHR33908">
    <property type="entry name" value="MANNOSYLTRANSFERASE YKCB-RELATED"/>
    <property type="match status" value="1"/>
</dbReference>
<accession>A0A1I7KI10</accession>
<evidence type="ECO:0000256" key="7">
    <source>
        <dbReference type="ARBA" id="ARBA00023136"/>
    </source>
</evidence>
<feature type="transmembrane region" description="Helical" evidence="8">
    <location>
        <begin position="376"/>
        <end position="397"/>
    </location>
</feature>
<keyword evidence="5 8" id="KW-0812">Transmembrane</keyword>
<evidence type="ECO:0000256" key="8">
    <source>
        <dbReference type="SAM" id="Phobius"/>
    </source>
</evidence>
<organism evidence="10 11">
    <name type="scientific">Alicyclobacillus macrosporangiidus</name>
    <dbReference type="NCBI Taxonomy" id="392015"/>
    <lineage>
        <taxon>Bacteria</taxon>
        <taxon>Bacillati</taxon>
        <taxon>Bacillota</taxon>
        <taxon>Bacilli</taxon>
        <taxon>Bacillales</taxon>
        <taxon>Alicyclobacillaceae</taxon>
        <taxon>Alicyclobacillus</taxon>
    </lineage>
</organism>
<reference evidence="11" key="1">
    <citation type="submission" date="2016-10" db="EMBL/GenBank/DDBJ databases">
        <authorList>
            <person name="Varghese N."/>
        </authorList>
    </citation>
    <scope>NUCLEOTIDE SEQUENCE [LARGE SCALE GENOMIC DNA]</scope>
    <source>
        <strain evidence="11">DSM 17980</strain>
    </source>
</reference>
<evidence type="ECO:0000256" key="3">
    <source>
        <dbReference type="ARBA" id="ARBA00022676"/>
    </source>
</evidence>
<dbReference type="InterPro" id="IPR038731">
    <property type="entry name" value="RgtA/B/C-like"/>
</dbReference>
<feature type="transmembrane region" description="Helical" evidence="8">
    <location>
        <begin position="177"/>
        <end position="206"/>
    </location>
</feature>
<keyword evidence="3 10" id="KW-0328">Glycosyltransferase</keyword>
<dbReference type="EMBL" id="FPBV01000016">
    <property type="protein sequence ID" value="SFU97060.1"/>
    <property type="molecule type" value="Genomic_DNA"/>
</dbReference>
<keyword evidence="7 8" id="KW-0472">Membrane</keyword>
<dbReference type="AlphaFoldDB" id="A0A1I7KI10"/>
<keyword evidence="2" id="KW-1003">Cell membrane</keyword>
<dbReference type="InterPro" id="IPR050297">
    <property type="entry name" value="LipidA_mod_glycosyltrf_83"/>
</dbReference>
<feature type="transmembrane region" description="Helical" evidence="8">
    <location>
        <begin position="74"/>
        <end position="92"/>
    </location>
</feature>
<dbReference type="GO" id="GO:0016763">
    <property type="term" value="F:pentosyltransferase activity"/>
    <property type="evidence" value="ECO:0007669"/>
    <property type="project" value="TreeGrafter"/>
</dbReference>
<dbReference type="GO" id="GO:0005886">
    <property type="term" value="C:plasma membrane"/>
    <property type="evidence" value="ECO:0007669"/>
    <property type="project" value="UniProtKB-SubCell"/>
</dbReference>
<evidence type="ECO:0000256" key="2">
    <source>
        <dbReference type="ARBA" id="ARBA00022475"/>
    </source>
</evidence>